<dbReference type="EMBL" id="JAHESC010000030">
    <property type="protein sequence ID" value="MBT1688741.1"/>
    <property type="molecule type" value="Genomic_DNA"/>
</dbReference>
<proteinExistence type="predicted"/>
<gene>
    <name evidence="1" type="ORF">KK078_19380</name>
</gene>
<evidence type="ECO:0000313" key="1">
    <source>
        <dbReference type="EMBL" id="MBT1688741.1"/>
    </source>
</evidence>
<keyword evidence="2" id="KW-1185">Reference proteome</keyword>
<accession>A0AAP2DB34</accession>
<dbReference type="RefSeq" id="WP_254091967.1">
    <property type="nucleotide sequence ID" value="NZ_JAHESC010000030.1"/>
</dbReference>
<comment type="caution">
    <text evidence="1">The sequence shown here is derived from an EMBL/GenBank/DDBJ whole genome shotgun (WGS) entry which is preliminary data.</text>
</comment>
<reference evidence="1 2" key="1">
    <citation type="submission" date="2021-05" db="EMBL/GenBank/DDBJ databases">
        <title>A Polyphasic approach of four new species of the genus Ohtaekwangia: Ohtaekwangia histidinii sp. nov., Ohtaekwangia cretensis sp. nov., Ohtaekwangia indiensis sp. nov., Ohtaekwangia reichenbachii sp. nov. from diverse environment.</title>
        <authorList>
            <person name="Octaviana S."/>
        </authorList>
    </citation>
    <scope>NUCLEOTIDE SEQUENCE [LARGE SCALE GENOMIC DNA]</scope>
    <source>
        <strain evidence="1 2">PWU37</strain>
    </source>
</reference>
<dbReference type="Proteomes" id="UP001319180">
    <property type="component" value="Unassembled WGS sequence"/>
</dbReference>
<protein>
    <recommendedName>
        <fullName evidence="3">Lipoprotein</fullName>
    </recommendedName>
</protein>
<evidence type="ECO:0008006" key="3">
    <source>
        <dbReference type="Google" id="ProtNLM"/>
    </source>
</evidence>
<dbReference type="AlphaFoldDB" id="A0AAP2DB34"/>
<organism evidence="1 2">
    <name type="scientific">Dawidia soli</name>
    <dbReference type="NCBI Taxonomy" id="2782352"/>
    <lineage>
        <taxon>Bacteria</taxon>
        <taxon>Pseudomonadati</taxon>
        <taxon>Bacteroidota</taxon>
        <taxon>Cytophagia</taxon>
        <taxon>Cytophagales</taxon>
        <taxon>Chryseotaleaceae</taxon>
        <taxon>Dawidia</taxon>
    </lineage>
</organism>
<dbReference type="PROSITE" id="PS51257">
    <property type="entry name" value="PROKAR_LIPOPROTEIN"/>
    <property type="match status" value="1"/>
</dbReference>
<sequence>MKRFMFAALALVTLASCDVTVVDEPRYDPRDQVVGSYSMEEYSETYDDYTYYKVYVNKDGYADDRIYLDNFYGADLRVRAFLYGNKITIPYQVINDYEIEGIGTVDRSGISLQYSVRDLYENTITDYCQTYGDYR</sequence>
<name>A0AAP2DB34_9BACT</name>
<evidence type="ECO:0000313" key="2">
    <source>
        <dbReference type="Proteomes" id="UP001319180"/>
    </source>
</evidence>